<sequence>MDETNLDRLIYNKPGHLIRRLHQIATTVFLEETEGFDTTPVQYGALAAVRAYPGIDQLRLANAIGFDRTTIAGVVERLEGKGLVSRSPGIADRRTKLLFLTDKGEALLMAIFPGTERAQGRSLIGLNDAEKVAFVEMLQRVVAANNEVSRVPISSPPPRLTSSRRPPA</sequence>
<dbReference type="RefSeq" id="WP_006159801.1">
    <property type="nucleotide sequence ID" value="NZ_AHJE01000053.1"/>
</dbReference>
<dbReference type="PATRIC" id="fig|1127483.3.peg.4367"/>
<dbReference type="PROSITE" id="PS50995">
    <property type="entry name" value="HTH_MARR_2"/>
    <property type="match status" value="1"/>
</dbReference>
<dbReference type="Pfam" id="PF01047">
    <property type="entry name" value="MarR"/>
    <property type="match status" value="1"/>
</dbReference>
<keyword evidence="3" id="KW-0804">Transcription</keyword>
<dbReference type="SMART" id="SM00347">
    <property type="entry name" value="HTH_MARR"/>
    <property type="match status" value="1"/>
</dbReference>
<keyword evidence="1" id="KW-0805">Transcription regulation</keyword>
<dbReference type="SUPFAM" id="SSF46785">
    <property type="entry name" value="Winged helix' DNA-binding domain"/>
    <property type="match status" value="1"/>
</dbReference>
<dbReference type="OrthoDB" id="4549026at2"/>
<evidence type="ECO:0000259" key="4">
    <source>
        <dbReference type="PROSITE" id="PS50995"/>
    </source>
</evidence>
<dbReference type="PROSITE" id="PS01117">
    <property type="entry name" value="HTH_MARR_1"/>
    <property type="match status" value="1"/>
</dbReference>
<evidence type="ECO:0000256" key="2">
    <source>
        <dbReference type="ARBA" id="ARBA00023125"/>
    </source>
</evidence>
<dbReference type="GO" id="GO:0006950">
    <property type="term" value="P:response to stress"/>
    <property type="evidence" value="ECO:0007669"/>
    <property type="project" value="TreeGrafter"/>
</dbReference>
<comment type="caution">
    <text evidence="5">The sequence shown here is derived from an EMBL/GenBank/DDBJ whole genome shotgun (WGS) entry which is preliminary data.</text>
</comment>
<dbReference type="AlphaFoldDB" id="H1S8P7"/>
<protein>
    <submittedName>
        <fullName evidence="5">Transcriptional regulator MarR family protein</fullName>
    </submittedName>
</protein>
<feature type="domain" description="HTH marR-type" evidence="4">
    <location>
        <begin position="14"/>
        <end position="143"/>
    </location>
</feature>
<dbReference type="Gene3D" id="1.10.10.10">
    <property type="entry name" value="Winged helix-like DNA-binding domain superfamily/Winged helix DNA-binding domain"/>
    <property type="match status" value="1"/>
</dbReference>
<dbReference type="PANTHER" id="PTHR33164">
    <property type="entry name" value="TRANSCRIPTIONAL REGULATOR, MARR FAMILY"/>
    <property type="match status" value="1"/>
</dbReference>
<dbReference type="EMBL" id="AHJE01000053">
    <property type="protein sequence ID" value="EHP41089.1"/>
    <property type="molecule type" value="Genomic_DNA"/>
</dbReference>
<gene>
    <name evidence="5" type="ORF">OR16_21843</name>
</gene>
<dbReference type="GO" id="GO:0003700">
    <property type="term" value="F:DNA-binding transcription factor activity"/>
    <property type="evidence" value="ECO:0007669"/>
    <property type="project" value="InterPro"/>
</dbReference>
<dbReference type="InterPro" id="IPR000835">
    <property type="entry name" value="HTH_MarR-typ"/>
</dbReference>
<dbReference type="InterPro" id="IPR036390">
    <property type="entry name" value="WH_DNA-bd_sf"/>
</dbReference>
<evidence type="ECO:0000313" key="5">
    <source>
        <dbReference type="EMBL" id="EHP41089.1"/>
    </source>
</evidence>
<dbReference type="InterPro" id="IPR036388">
    <property type="entry name" value="WH-like_DNA-bd_sf"/>
</dbReference>
<keyword evidence="2" id="KW-0238">DNA-binding</keyword>
<dbReference type="Proteomes" id="UP000005808">
    <property type="component" value="Unassembled WGS sequence"/>
</dbReference>
<dbReference type="PRINTS" id="PR00598">
    <property type="entry name" value="HTHMARR"/>
</dbReference>
<organism evidence="5 6">
    <name type="scientific">Cupriavidus basilensis OR16</name>
    <dbReference type="NCBI Taxonomy" id="1127483"/>
    <lineage>
        <taxon>Bacteria</taxon>
        <taxon>Pseudomonadati</taxon>
        <taxon>Pseudomonadota</taxon>
        <taxon>Betaproteobacteria</taxon>
        <taxon>Burkholderiales</taxon>
        <taxon>Burkholderiaceae</taxon>
        <taxon>Cupriavidus</taxon>
    </lineage>
</organism>
<dbReference type="PANTHER" id="PTHR33164:SF95">
    <property type="entry name" value="TRANSCRIPTIONAL REGULATOR"/>
    <property type="match status" value="1"/>
</dbReference>
<dbReference type="InterPro" id="IPR023187">
    <property type="entry name" value="Tscrpt_reg_MarR-type_CS"/>
</dbReference>
<evidence type="ECO:0000256" key="3">
    <source>
        <dbReference type="ARBA" id="ARBA00023163"/>
    </source>
</evidence>
<accession>H1S8P7</accession>
<proteinExistence type="predicted"/>
<reference evidence="5 6" key="1">
    <citation type="journal article" date="2012" name="J. Bacteriol.">
        <title>De Novo Genome Project of Cupriavidus basilensis OR16.</title>
        <authorList>
            <person name="Cserhati M."/>
            <person name="Kriszt B."/>
            <person name="Szoboszlay S."/>
            <person name="Toth A."/>
            <person name="Szabo I."/>
            <person name="Tancsics A."/>
            <person name="Nagy I."/>
            <person name="Horvath B."/>
            <person name="Nagy I."/>
            <person name="Kukolya J."/>
        </authorList>
    </citation>
    <scope>NUCLEOTIDE SEQUENCE [LARGE SCALE GENOMIC DNA]</scope>
    <source>
        <strain evidence="5 6">OR16</strain>
    </source>
</reference>
<dbReference type="InterPro" id="IPR039422">
    <property type="entry name" value="MarR/SlyA-like"/>
</dbReference>
<evidence type="ECO:0000256" key="1">
    <source>
        <dbReference type="ARBA" id="ARBA00023015"/>
    </source>
</evidence>
<evidence type="ECO:0000313" key="6">
    <source>
        <dbReference type="Proteomes" id="UP000005808"/>
    </source>
</evidence>
<dbReference type="GO" id="GO:0003677">
    <property type="term" value="F:DNA binding"/>
    <property type="evidence" value="ECO:0007669"/>
    <property type="project" value="UniProtKB-KW"/>
</dbReference>
<name>H1S8P7_9BURK</name>